<evidence type="ECO:0000256" key="1">
    <source>
        <dbReference type="SAM" id="SignalP"/>
    </source>
</evidence>
<organism evidence="2 3">
    <name type="scientific">Thermosulfurimonas dismutans</name>
    <dbReference type="NCBI Taxonomy" id="999894"/>
    <lineage>
        <taxon>Bacteria</taxon>
        <taxon>Pseudomonadati</taxon>
        <taxon>Thermodesulfobacteriota</taxon>
        <taxon>Thermodesulfobacteria</taxon>
        <taxon>Thermodesulfobacteriales</taxon>
        <taxon>Thermodesulfobacteriaceae</taxon>
        <taxon>Thermosulfurimonas</taxon>
    </lineage>
</organism>
<evidence type="ECO:0008006" key="4">
    <source>
        <dbReference type="Google" id="ProtNLM"/>
    </source>
</evidence>
<keyword evidence="1" id="KW-0732">Signal</keyword>
<feature type="signal peptide" evidence="1">
    <location>
        <begin position="1"/>
        <end position="20"/>
    </location>
</feature>
<keyword evidence="3" id="KW-1185">Reference proteome</keyword>
<dbReference type="Proteomes" id="UP000078390">
    <property type="component" value="Unassembled WGS sequence"/>
</dbReference>
<dbReference type="STRING" id="999894.TDIS_1048"/>
<evidence type="ECO:0000313" key="2">
    <source>
        <dbReference type="EMBL" id="OAQ20921.1"/>
    </source>
</evidence>
<reference evidence="2 3" key="1">
    <citation type="submission" date="2016-04" db="EMBL/GenBank/DDBJ databases">
        <title>Genome analysis of Thermosulfurimonas dismutans, the first thermophilic sulfur-disproportionating bacterium of the phylum Thermodesulfobacteria.</title>
        <authorList>
            <person name="Mardanov A.V."/>
            <person name="Beletsky A.V."/>
            <person name="Kadnikov V.V."/>
            <person name="Slobodkin A.I."/>
            <person name="Ravin N.V."/>
        </authorList>
    </citation>
    <scope>NUCLEOTIDE SEQUENCE [LARGE SCALE GENOMIC DNA]</scope>
    <source>
        <strain evidence="2 3">S95</strain>
    </source>
</reference>
<dbReference type="RefSeq" id="WP_068670024.1">
    <property type="nucleotide sequence ID" value="NZ_LWLG01000005.1"/>
</dbReference>
<accession>A0A179D557</accession>
<comment type="caution">
    <text evidence="2">The sequence shown here is derived from an EMBL/GenBank/DDBJ whole genome shotgun (WGS) entry which is preliminary data.</text>
</comment>
<evidence type="ECO:0000313" key="3">
    <source>
        <dbReference type="Proteomes" id="UP000078390"/>
    </source>
</evidence>
<feature type="chain" id="PRO_5008100252" description="GWxTD domain-containing protein" evidence="1">
    <location>
        <begin position="21"/>
        <end position="407"/>
    </location>
</feature>
<dbReference type="EMBL" id="LWLG01000005">
    <property type="protein sequence ID" value="OAQ20921.1"/>
    <property type="molecule type" value="Genomic_DNA"/>
</dbReference>
<gene>
    <name evidence="2" type="ORF">TDIS_1048</name>
</gene>
<sequence>MKKVSILFFLILFTLANAYAYEVSSIEFSDVAIEYPEEQRVELGAITDRFPVDTPVIHALIHLKGVGENDSIVVRWVSIDALPKPNTNLGEVELFIDPYTKLLHVYYNNRDLQLPAGRYTLELYSNGRLLSRKEFTLYSNKYGKTEKESIHHISGISEIYLAKEVKENSDGTITPIGVGDHFPNSQHNIFVIIPYKNLEEGTPYSLEWIVVNDGINRDKSIYKKEGIIRYAGREKKGTIVGNIHLPRDWPDGIFEVVFRLDGKPVMRKRYTIGDVSKLERSVQPAEAPDEALQKQLITRLADWMLASIEKKDLNPLYEHSVHSWRDRTDWKALKHGFHGIFHAHLKWKEIFAQTPKLLPSKRLANGAIRLQAIYPGINSVDVLLEGTFYKEDGEWRLLGFALEPVNP</sequence>
<protein>
    <recommendedName>
        <fullName evidence="4">GWxTD domain-containing protein</fullName>
    </recommendedName>
</protein>
<dbReference type="AlphaFoldDB" id="A0A179D557"/>
<dbReference type="OrthoDB" id="9817726at2"/>
<proteinExistence type="predicted"/>
<name>A0A179D557_9BACT</name>